<reference evidence="8 9" key="1">
    <citation type="submission" date="2017-05" db="EMBL/GenBank/DDBJ databases">
        <title>Draft genome sequence of Elsinoe australis.</title>
        <authorList>
            <person name="Cheng Q."/>
        </authorList>
    </citation>
    <scope>NUCLEOTIDE SEQUENCE [LARGE SCALE GENOMIC DNA]</scope>
    <source>
        <strain evidence="8 9">NL1</strain>
    </source>
</reference>
<evidence type="ECO:0000256" key="2">
    <source>
        <dbReference type="ARBA" id="ARBA00022448"/>
    </source>
</evidence>
<dbReference type="PANTHER" id="PTHR43791:SF35">
    <property type="entry name" value="MAJOR FACILITATOR SUPERFAMILY (MFS) PROFILE DOMAIN-CONTAINING PROTEIN"/>
    <property type="match status" value="1"/>
</dbReference>
<feature type="transmembrane region" description="Helical" evidence="6">
    <location>
        <begin position="340"/>
        <end position="360"/>
    </location>
</feature>
<evidence type="ECO:0000313" key="8">
    <source>
        <dbReference type="EMBL" id="PSK46557.1"/>
    </source>
</evidence>
<sequence length="528" mass="59063">MSDTEKSEILDTIHNDEALKVLANYAGDIEWTKEEEDRLRHRIDWKLMPVLCFTYGLQYYDKAMLSQAALFGLRTDLELTTGNRYSFSSAIFYLGFIVGAYPAMMLAQRYPIERVTSGIVTIWGVSVILTTACRSYQDIYAQRFFLGLLEAGVSPLFMVVVGTWYKKNEQAFRMGIWYSCTGYAAIFSPIVNYGLGQIGGPLNAWYYMYFFAGSITILWGISLWWLLPPDPIRTKILDARQKYIAVARLRSNNSGVRNKHLKVEQIYELLLDVKFWLMFAFAFLCMVANGPVSTFIPIIINGLGFSTLNSLLLSMPAGFITGTLQLLGPWLAYRYPGVRAYLMFGFQMLTTLGALLLWLLPLSATGGLLFGCFILAGFGAAYAVCMGLQIANIAGYTKRTVASSGLYIGYCLGNFVGPLVFEPQDAPRYVPGFVITTSTAIAAGVIAILYRLVCMWDNKRRDKTGVMEGFDHAYEDDLTDRKWQPPQPANLSVQQSIGAYDGQLEVVGDCSDENDLKSSCILNIRPRV</sequence>
<dbReference type="InterPro" id="IPR020846">
    <property type="entry name" value="MFS_dom"/>
</dbReference>
<evidence type="ECO:0000259" key="7">
    <source>
        <dbReference type="PROSITE" id="PS50850"/>
    </source>
</evidence>
<feature type="transmembrane region" description="Helical" evidence="6">
    <location>
        <begin position="275"/>
        <end position="300"/>
    </location>
</feature>
<dbReference type="Proteomes" id="UP000243723">
    <property type="component" value="Unassembled WGS sequence"/>
</dbReference>
<feature type="transmembrane region" description="Helical" evidence="6">
    <location>
        <begin position="144"/>
        <end position="164"/>
    </location>
</feature>
<evidence type="ECO:0000256" key="4">
    <source>
        <dbReference type="ARBA" id="ARBA00022989"/>
    </source>
</evidence>
<keyword evidence="4 6" id="KW-1133">Transmembrane helix</keyword>
<dbReference type="AlphaFoldDB" id="A0A2P7ZE99"/>
<dbReference type="GO" id="GO:0016020">
    <property type="term" value="C:membrane"/>
    <property type="evidence" value="ECO:0007669"/>
    <property type="project" value="UniProtKB-SubCell"/>
</dbReference>
<feature type="transmembrane region" description="Helical" evidence="6">
    <location>
        <begin position="400"/>
        <end position="421"/>
    </location>
</feature>
<feature type="transmembrane region" description="Helical" evidence="6">
    <location>
        <begin position="312"/>
        <end position="333"/>
    </location>
</feature>
<feature type="transmembrane region" description="Helical" evidence="6">
    <location>
        <begin position="176"/>
        <end position="195"/>
    </location>
</feature>
<organism evidence="8 9">
    <name type="scientific">Elsinoe australis</name>
    <dbReference type="NCBI Taxonomy" id="40998"/>
    <lineage>
        <taxon>Eukaryota</taxon>
        <taxon>Fungi</taxon>
        <taxon>Dikarya</taxon>
        <taxon>Ascomycota</taxon>
        <taxon>Pezizomycotina</taxon>
        <taxon>Dothideomycetes</taxon>
        <taxon>Dothideomycetidae</taxon>
        <taxon>Myriangiales</taxon>
        <taxon>Elsinoaceae</taxon>
        <taxon>Elsinoe</taxon>
    </lineage>
</organism>
<gene>
    <name evidence="8" type="ORF">B9Z65_5525</name>
</gene>
<dbReference type="GO" id="GO:0022857">
    <property type="term" value="F:transmembrane transporter activity"/>
    <property type="evidence" value="ECO:0007669"/>
    <property type="project" value="InterPro"/>
</dbReference>
<dbReference type="InterPro" id="IPR036259">
    <property type="entry name" value="MFS_trans_sf"/>
</dbReference>
<evidence type="ECO:0000256" key="3">
    <source>
        <dbReference type="ARBA" id="ARBA00022692"/>
    </source>
</evidence>
<protein>
    <recommendedName>
        <fullName evidence="7">Major facilitator superfamily (MFS) profile domain-containing protein</fullName>
    </recommendedName>
</protein>
<feature type="transmembrane region" description="Helical" evidence="6">
    <location>
        <begin position="433"/>
        <end position="453"/>
    </location>
</feature>
<dbReference type="PANTHER" id="PTHR43791">
    <property type="entry name" value="PERMEASE-RELATED"/>
    <property type="match status" value="1"/>
</dbReference>
<accession>A0A2P7ZE99</accession>
<name>A0A2P7ZE99_9PEZI</name>
<dbReference type="SUPFAM" id="SSF103473">
    <property type="entry name" value="MFS general substrate transporter"/>
    <property type="match status" value="1"/>
</dbReference>
<keyword evidence="2" id="KW-0813">Transport</keyword>
<feature type="transmembrane region" description="Helical" evidence="6">
    <location>
        <begin position="207"/>
        <end position="227"/>
    </location>
</feature>
<evidence type="ECO:0000256" key="1">
    <source>
        <dbReference type="ARBA" id="ARBA00004141"/>
    </source>
</evidence>
<dbReference type="EMBL" id="NHZQ01000236">
    <property type="protein sequence ID" value="PSK46557.1"/>
    <property type="molecule type" value="Genomic_DNA"/>
</dbReference>
<keyword evidence="9" id="KW-1185">Reference proteome</keyword>
<proteinExistence type="predicted"/>
<dbReference type="OrthoDB" id="1932925at2759"/>
<evidence type="ECO:0000256" key="5">
    <source>
        <dbReference type="ARBA" id="ARBA00023136"/>
    </source>
</evidence>
<feature type="domain" description="Major facilitator superfamily (MFS) profile" evidence="7">
    <location>
        <begin position="47"/>
        <end position="455"/>
    </location>
</feature>
<dbReference type="InterPro" id="IPR011701">
    <property type="entry name" value="MFS"/>
</dbReference>
<comment type="caution">
    <text evidence="8">The sequence shown here is derived from an EMBL/GenBank/DDBJ whole genome shotgun (WGS) entry which is preliminary data.</text>
</comment>
<feature type="transmembrane region" description="Helical" evidence="6">
    <location>
        <begin position="366"/>
        <end position="388"/>
    </location>
</feature>
<evidence type="ECO:0000256" key="6">
    <source>
        <dbReference type="SAM" id="Phobius"/>
    </source>
</evidence>
<keyword evidence="5 6" id="KW-0472">Membrane</keyword>
<keyword evidence="3 6" id="KW-0812">Transmembrane</keyword>
<dbReference type="Gene3D" id="1.20.1250.20">
    <property type="entry name" value="MFS general substrate transporter like domains"/>
    <property type="match status" value="2"/>
</dbReference>
<dbReference type="Pfam" id="PF07690">
    <property type="entry name" value="MFS_1"/>
    <property type="match status" value="1"/>
</dbReference>
<feature type="transmembrane region" description="Helical" evidence="6">
    <location>
        <begin position="85"/>
        <end position="103"/>
    </location>
</feature>
<dbReference type="PROSITE" id="PS50850">
    <property type="entry name" value="MFS"/>
    <property type="match status" value="1"/>
</dbReference>
<comment type="subcellular location">
    <subcellularLocation>
        <location evidence="1">Membrane</location>
        <topology evidence="1">Multi-pass membrane protein</topology>
    </subcellularLocation>
</comment>
<evidence type="ECO:0000313" key="9">
    <source>
        <dbReference type="Proteomes" id="UP000243723"/>
    </source>
</evidence>